<keyword evidence="1" id="KW-0456">Lyase</keyword>
<dbReference type="GO" id="GO:0016831">
    <property type="term" value="F:carboxy-lyase activity"/>
    <property type="evidence" value="ECO:0007669"/>
    <property type="project" value="InterPro"/>
</dbReference>
<dbReference type="PANTHER" id="PTHR21240:SF30">
    <property type="entry name" value="AMIDOHYDROLASE-RELATED DOMAIN-CONTAINING PROTEIN-RELATED"/>
    <property type="match status" value="1"/>
</dbReference>
<dbReference type="AlphaFoldDB" id="A0A7X1G0E1"/>
<dbReference type="InterPro" id="IPR032466">
    <property type="entry name" value="Metal_Hydrolase"/>
</dbReference>
<keyword evidence="4" id="KW-1185">Reference proteome</keyword>
<evidence type="ECO:0000313" key="3">
    <source>
        <dbReference type="EMBL" id="MBC2670315.1"/>
    </source>
</evidence>
<keyword evidence="3" id="KW-0378">Hydrolase</keyword>
<dbReference type="InterPro" id="IPR006680">
    <property type="entry name" value="Amidohydro-rel"/>
</dbReference>
<name>A0A7X1G0E1_9SPHN</name>
<accession>A0A7X1G0E1</accession>
<evidence type="ECO:0000313" key="4">
    <source>
        <dbReference type="Proteomes" id="UP000551327"/>
    </source>
</evidence>
<reference evidence="3 4" key="1">
    <citation type="submission" date="2020-08" db="EMBL/GenBank/DDBJ databases">
        <title>The genome sequence of type strain Novosphingobium piscinae KCTC 42194.</title>
        <authorList>
            <person name="Liu Y."/>
        </authorList>
    </citation>
    <scope>NUCLEOTIDE SEQUENCE [LARGE SCALE GENOMIC DNA]</scope>
    <source>
        <strain evidence="3 4">KCTC 42194</strain>
    </source>
</reference>
<evidence type="ECO:0000256" key="1">
    <source>
        <dbReference type="ARBA" id="ARBA00023239"/>
    </source>
</evidence>
<dbReference type="InterPro" id="IPR032465">
    <property type="entry name" value="ACMSD"/>
</dbReference>
<dbReference type="Gene3D" id="3.20.20.140">
    <property type="entry name" value="Metal-dependent hydrolases"/>
    <property type="match status" value="1"/>
</dbReference>
<dbReference type="RefSeq" id="WP_185680177.1">
    <property type="nucleotide sequence ID" value="NZ_JACLAX010000017.1"/>
</dbReference>
<organism evidence="3 4">
    <name type="scientific">Novosphingobium piscinae</name>
    <dbReference type="NCBI Taxonomy" id="1507448"/>
    <lineage>
        <taxon>Bacteria</taxon>
        <taxon>Pseudomonadati</taxon>
        <taxon>Pseudomonadota</taxon>
        <taxon>Alphaproteobacteria</taxon>
        <taxon>Sphingomonadales</taxon>
        <taxon>Sphingomonadaceae</taxon>
        <taxon>Novosphingobium</taxon>
    </lineage>
</organism>
<dbReference type="GO" id="GO:0016787">
    <property type="term" value="F:hydrolase activity"/>
    <property type="evidence" value="ECO:0007669"/>
    <property type="project" value="UniProtKB-KW"/>
</dbReference>
<dbReference type="EMBL" id="JACLAX010000017">
    <property type="protein sequence ID" value="MBC2670315.1"/>
    <property type="molecule type" value="Genomic_DNA"/>
</dbReference>
<feature type="domain" description="Amidohydrolase-related" evidence="2">
    <location>
        <begin position="72"/>
        <end position="353"/>
    </location>
</feature>
<dbReference type="Proteomes" id="UP000551327">
    <property type="component" value="Unassembled WGS sequence"/>
</dbReference>
<evidence type="ECO:0000259" key="2">
    <source>
        <dbReference type="Pfam" id="PF04909"/>
    </source>
</evidence>
<gene>
    <name evidence="3" type="ORF">H7F53_14265</name>
</gene>
<sequence length="358" mass="40062">MTDPTARPQTGGTQGYLRIATEEAFATPEMIELYRQQLALPDCDPGVRSLVGFYFTHESPRARFVRERLLDIDALRIADMDARGIDMQVIGLTSPGPNMLPADQATALAEIANDRLGEACAKHPDRFIGLAACAPQDPEAAAREIERSVGRYGFRGVIINSHIQGEYLDHPRFRPVLATIERLGIPLYLHPQTPPRAMIGPLLEAGLDGAIFGFGVETGFHALRLITSGTLDRFPGLRVVIGHMGEALPFWMARLDFMHNAQVTSQRYEMLKPIAKKPSDYLRENFYITNSGMAWEPVIRFTQQVLGTDRVLYAMDYPYQCPVEEVAMLDRMDMSDADKRRFFQTNAQAVFGLEITGR</sequence>
<dbReference type="PANTHER" id="PTHR21240">
    <property type="entry name" value="2-AMINO-3-CARBOXYLMUCONATE-6-SEMIALDEHYDE DECARBOXYLASE"/>
    <property type="match status" value="1"/>
</dbReference>
<dbReference type="Pfam" id="PF04909">
    <property type="entry name" value="Amidohydro_2"/>
    <property type="match status" value="1"/>
</dbReference>
<comment type="caution">
    <text evidence="3">The sequence shown here is derived from an EMBL/GenBank/DDBJ whole genome shotgun (WGS) entry which is preliminary data.</text>
</comment>
<proteinExistence type="predicted"/>
<dbReference type="SUPFAM" id="SSF51556">
    <property type="entry name" value="Metallo-dependent hydrolases"/>
    <property type="match status" value="1"/>
</dbReference>
<protein>
    <submittedName>
        <fullName evidence="3">Amidohydrolase</fullName>
    </submittedName>
</protein>
<dbReference type="GO" id="GO:0005829">
    <property type="term" value="C:cytosol"/>
    <property type="evidence" value="ECO:0007669"/>
    <property type="project" value="TreeGrafter"/>
</dbReference>
<dbReference type="GO" id="GO:0019748">
    <property type="term" value="P:secondary metabolic process"/>
    <property type="evidence" value="ECO:0007669"/>
    <property type="project" value="TreeGrafter"/>
</dbReference>